<reference evidence="1 2" key="1">
    <citation type="journal article" date="2022" name="Plant J.">
        <title>Strategies of tolerance reflected in two North American maple genomes.</title>
        <authorList>
            <person name="McEvoy S.L."/>
            <person name="Sezen U.U."/>
            <person name="Trouern-Trend A."/>
            <person name="McMahon S.M."/>
            <person name="Schaberg P.G."/>
            <person name="Yang J."/>
            <person name="Wegrzyn J.L."/>
            <person name="Swenson N.G."/>
        </authorList>
    </citation>
    <scope>NUCLEOTIDE SEQUENCE [LARGE SCALE GENOMIC DNA]</scope>
    <source>
        <strain evidence="1">91603</strain>
    </source>
</reference>
<sequence>MSAYVMTCPTPLVRLAAVNSHVCHSVLTCPNTSAIWRVVLRHLEGIAVKLGLDFHGRRYGSDSGWPVVFSQFQFTLSARMEEHGFEITQIADVLKARGKDADGYWLWCTTDDSVYDAVKSMTRHKHGEKNSNA</sequence>
<dbReference type="Proteomes" id="UP001064489">
    <property type="component" value="Chromosome 13"/>
</dbReference>
<accession>A0AAD5JPE3</accession>
<proteinExistence type="predicted"/>
<dbReference type="EMBL" id="JAJSOW010000002">
    <property type="protein sequence ID" value="KAI9197865.1"/>
    <property type="molecule type" value="Genomic_DNA"/>
</dbReference>
<name>A0AAD5JPE3_ACENE</name>
<dbReference type="AlphaFoldDB" id="A0AAD5JPE3"/>
<organism evidence="1 2">
    <name type="scientific">Acer negundo</name>
    <name type="common">Box elder</name>
    <dbReference type="NCBI Taxonomy" id="4023"/>
    <lineage>
        <taxon>Eukaryota</taxon>
        <taxon>Viridiplantae</taxon>
        <taxon>Streptophyta</taxon>
        <taxon>Embryophyta</taxon>
        <taxon>Tracheophyta</taxon>
        <taxon>Spermatophyta</taxon>
        <taxon>Magnoliopsida</taxon>
        <taxon>eudicotyledons</taxon>
        <taxon>Gunneridae</taxon>
        <taxon>Pentapetalae</taxon>
        <taxon>rosids</taxon>
        <taxon>malvids</taxon>
        <taxon>Sapindales</taxon>
        <taxon>Sapindaceae</taxon>
        <taxon>Hippocastanoideae</taxon>
        <taxon>Acereae</taxon>
        <taxon>Acer</taxon>
    </lineage>
</organism>
<gene>
    <name evidence="1" type="ORF">LWI28_005725</name>
</gene>
<comment type="caution">
    <text evidence="1">The sequence shown here is derived from an EMBL/GenBank/DDBJ whole genome shotgun (WGS) entry which is preliminary data.</text>
</comment>
<evidence type="ECO:0000313" key="1">
    <source>
        <dbReference type="EMBL" id="KAI9197865.1"/>
    </source>
</evidence>
<protein>
    <submittedName>
        <fullName evidence="1">Uncharacterized protein</fullName>
    </submittedName>
</protein>
<evidence type="ECO:0000313" key="2">
    <source>
        <dbReference type="Proteomes" id="UP001064489"/>
    </source>
</evidence>
<keyword evidence="2" id="KW-1185">Reference proteome</keyword>